<evidence type="ECO:0000313" key="2">
    <source>
        <dbReference type="EMBL" id="EYB85306.1"/>
    </source>
</evidence>
<dbReference type="Proteomes" id="UP000024635">
    <property type="component" value="Unassembled WGS sequence"/>
</dbReference>
<protein>
    <submittedName>
        <fullName evidence="2">Uncharacterized protein</fullName>
    </submittedName>
</protein>
<dbReference type="EMBL" id="JARK01001637">
    <property type="protein sequence ID" value="EYB85306.1"/>
    <property type="molecule type" value="Genomic_DNA"/>
</dbReference>
<evidence type="ECO:0000313" key="3">
    <source>
        <dbReference type="Proteomes" id="UP000024635"/>
    </source>
</evidence>
<gene>
    <name evidence="2" type="primary">Acey_s0301.g1842</name>
    <name evidence="2" type="ORF">Y032_0301g1842</name>
</gene>
<dbReference type="AlphaFoldDB" id="A0A016S489"/>
<reference evidence="3" key="1">
    <citation type="journal article" date="2015" name="Nat. Genet.">
        <title>The genome and transcriptome of the zoonotic hookworm Ancylostoma ceylanicum identify infection-specific gene families.</title>
        <authorList>
            <person name="Schwarz E.M."/>
            <person name="Hu Y."/>
            <person name="Antoshechkin I."/>
            <person name="Miller M.M."/>
            <person name="Sternberg P.W."/>
            <person name="Aroian R.V."/>
        </authorList>
    </citation>
    <scope>NUCLEOTIDE SEQUENCE</scope>
    <source>
        <strain evidence="3">HY135</strain>
    </source>
</reference>
<sequence>MTVTPSGKCGMMPRSWRCGSGRALPSTARSFVSIFWVRLVTYRNSLWSPGVSPKSLGSLGVVSWQRKSSSGDPAGLKICSGRPGEGHAQKCGLSDDPVGPKFL</sequence>
<comment type="caution">
    <text evidence="2">The sequence shown here is derived from an EMBL/GenBank/DDBJ whole genome shotgun (WGS) entry which is preliminary data.</text>
</comment>
<organism evidence="2 3">
    <name type="scientific">Ancylostoma ceylanicum</name>
    <dbReference type="NCBI Taxonomy" id="53326"/>
    <lineage>
        <taxon>Eukaryota</taxon>
        <taxon>Metazoa</taxon>
        <taxon>Ecdysozoa</taxon>
        <taxon>Nematoda</taxon>
        <taxon>Chromadorea</taxon>
        <taxon>Rhabditida</taxon>
        <taxon>Rhabditina</taxon>
        <taxon>Rhabditomorpha</taxon>
        <taxon>Strongyloidea</taxon>
        <taxon>Ancylostomatidae</taxon>
        <taxon>Ancylostomatinae</taxon>
        <taxon>Ancylostoma</taxon>
    </lineage>
</organism>
<evidence type="ECO:0000256" key="1">
    <source>
        <dbReference type="SAM" id="MobiDB-lite"/>
    </source>
</evidence>
<name>A0A016S489_9BILA</name>
<proteinExistence type="predicted"/>
<keyword evidence="3" id="KW-1185">Reference proteome</keyword>
<feature type="region of interest" description="Disordered" evidence="1">
    <location>
        <begin position="67"/>
        <end position="103"/>
    </location>
</feature>
<accession>A0A016S489</accession>